<dbReference type="PANTHER" id="PTHR23354:SF131">
    <property type="entry name" value="MTOR-ASSOCIATED PROTEIN MEAK7"/>
    <property type="match status" value="1"/>
</dbReference>
<dbReference type="PROSITE" id="PS51886">
    <property type="entry name" value="TLDC"/>
    <property type="match status" value="1"/>
</dbReference>
<dbReference type="AlphaFoldDB" id="A0AAV2P525"/>
<evidence type="ECO:0000256" key="11">
    <source>
        <dbReference type="ARBA" id="ARBA00042134"/>
    </source>
</evidence>
<evidence type="ECO:0000256" key="1">
    <source>
        <dbReference type="ARBA" id="ARBA00004141"/>
    </source>
</evidence>
<evidence type="ECO:0000256" key="3">
    <source>
        <dbReference type="ARBA" id="ARBA00004496"/>
    </source>
</evidence>
<dbReference type="GO" id="GO:0006979">
    <property type="term" value="P:response to oxidative stress"/>
    <property type="evidence" value="ECO:0007669"/>
    <property type="project" value="TreeGrafter"/>
</dbReference>
<dbReference type="SMART" id="SM00584">
    <property type="entry name" value="TLDc"/>
    <property type="match status" value="1"/>
</dbReference>
<sequence>MLGRIVMQGATIIILQDTDDHVFGGFASDSWRLGPNFIGNQTSFLFKLDPEILTFSSTNYNNHYQYLNLHQQTMPNGLLMGGQLNYPGLWLDCEYGTGKSSLSCTTFQNYVQLSGKEDFKIKHCEVWGVGPVPDVEEDVREVKSVLDQDPASKMMLELSGRKLHSEGIREEPE</sequence>
<dbReference type="PANTHER" id="PTHR23354">
    <property type="entry name" value="NUCLEOLAR PROTEIN 7/ESTROGEN RECEPTOR COACTIVATOR-RELATED"/>
    <property type="match status" value="1"/>
</dbReference>
<feature type="domain" description="TLDc" evidence="12">
    <location>
        <begin position="1"/>
        <end position="130"/>
    </location>
</feature>
<gene>
    <name evidence="13" type="ORF">LPLAT_LOCUS13122</name>
</gene>
<evidence type="ECO:0000256" key="4">
    <source>
        <dbReference type="ARBA" id="ARBA00022490"/>
    </source>
</evidence>
<evidence type="ECO:0000256" key="7">
    <source>
        <dbReference type="ARBA" id="ARBA00023136"/>
    </source>
</evidence>
<keyword evidence="5" id="KW-0812">Transmembrane</keyword>
<keyword evidence="4" id="KW-0963">Cytoplasm</keyword>
<accession>A0AAV2P525</accession>
<evidence type="ECO:0000313" key="14">
    <source>
        <dbReference type="Proteomes" id="UP001497644"/>
    </source>
</evidence>
<dbReference type="GO" id="GO:0005764">
    <property type="term" value="C:lysosome"/>
    <property type="evidence" value="ECO:0007669"/>
    <property type="project" value="UniProtKB-SubCell"/>
</dbReference>
<dbReference type="EMBL" id="OZ034831">
    <property type="protein sequence ID" value="CAL1687965.1"/>
    <property type="molecule type" value="Genomic_DNA"/>
</dbReference>
<keyword evidence="6" id="KW-1133">Transmembrane helix</keyword>
<evidence type="ECO:0000256" key="5">
    <source>
        <dbReference type="ARBA" id="ARBA00022692"/>
    </source>
</evidence>
<dbReference type="PROSITE" id="PS01346">
    <property type="entry name" value="CLAUDIN"/>
    <property type="match status" value="1"/>
</dbReference>
<evidence type="ECO:0000256" key="9">
    <source>
        <dbReference type="ARBA" id="ARBA00039594"/>
    </source>
</evidence>
<keyword evidence="14" id="KW-1185">Reference proteome</keyword>
<evidence type="ECO:0000256" key="8">
    <source>
        <dbReference type="ARBA" id="ARBA00023228"/>
    </source>
</evidence>
<protein>
    <recommendedName>
        <fullName evidence="9">MTOR-associated protein MEAK7</fullName>
    </recommendedName>
    <alternativeName>
        <fullName evidence="11">TBC/LysM-associated domain-containing protein 1</fullName>
    </alternativeName>
    <alternativeName>
        <fullName evidence="10">TLD domain-containing protein 1</fullName>
    </alternativeName>
</protein>
<evidence type="ECO:0000259" key="12">
    <source>
        <dbReference type="PROSITE" id="PS51886"/>
    </source>
</evidence>
<dbReference type="Pfam" id="PF07534">
    <property type="entry name" value="TLD"/>
    <property type="match status" value="1"/>
</dbReference>
<evidence type="ECO:0000313" key="13">
    <source>
        <dbReference type="EMBL" id="CAL1687965.1"/>
    </source>
</evidence>
<comment type="subcellular location">
    <subcellularLocation>
        <location evidence="3">Cytoplasm</location>
    </subcellularLocation>
    <subcellularLocation>
        <location evidence="2">Lysosome</location>
    </subcellularLocation>
    <subcellularLocation>
        <location evidence="1">Membrane</location>
        <topology evidence="1">Multi-pass membrane protein</topology>
    </subcellularLocation>
</comment>
<dbReference type="Proteomes" id="UP001497644">
    <property type="component" value="Chromosome 8"/>
</dbReference>
<name>A0AAV2P525_9HYME</name>
<evidence type="ECO:0000256" key="2">
    <source>
        <dbReference type="ARBA" id="ARBA00004371"/>
    </source>
</evidence>
<dbReference type="GO" id="GO:0016020">
    <property type="term" value="C:membrane"/>
    <property type="evidence" value="ECO:0007669"/>
    <property type="project" value="UniProtKB-SubCell"/>
</dbReference>
<reference evidence="13" key="1">
    <citation type="submission" date="2024-04" db="EMBL/GenBank/DDBJ databases">
        <authorList>
            <consortium name="Molecular Ecology Group"/>
        </authorList>
    </citation>
    <scope>NUCLEOTIDE SEQUENCE</scope>
</reference>
<keyword evidence="8" id="KW-0458">Lysosome</keyword>
<evidence type="ECO:0000256" key="10">
    <source>
        <dbReference type="ARBA" id="ARBA00041780"/>
    </source>
</evidence>
<keyword evidence="7" id="KW-0472">Membrane</keyword>
<dbReference type="InterPro" id="IPR006571">
    <property type="entry name" value="TLDc_dom"/>
</dbReference>
<dbReference type="GO" id="GO:0005634">
    <property type="term" value="C:nucleus"/>
    <property type="evidence" value="ECO:0007669"/>
    <property type="project" value="TreeGrafter"/>
</dbReference>
<proteinExistence type="predicted"/>
<organism evidence="13 14">
    <name type="scientific">Lasius platythorax</name>
    <dbReference type="NCBI Taxonomy" id="488582"/>
    <lineage>
        <taxon>Eukaryota</taxon>
        <taxon>Metazoa</taxon>
        <taxon>Ecdysozoa</taxon>
        <taxon>Arthropoda</taxon>
        <taxon>Hexapoda</taxon>
        <taxon>Insecta</taxon>
        <taxon>Pterygota</taxon>
        <taxon>Neoptera</taxon>
        <taxon>Endopterygota</taxon>
        <taxon>Hymenoptera</taxon>
        <taxon>Apocrita</taxon>
        <taxon>Aculeata</taxon>
        <taxon>Formicoidea</taxon>
        <taxon>Formicidae</taxon>
        <taxon>Formicinae</taxon>
        <taxon>Lasius</taxon>
        <taxon>Lasius</taxon>
    </lineage>
</organism>
<evidence type="ECO:0000256" key="6">
    <source>
        <dbReference type="ARBA" id="ARBA00022989"/>
    </source>
</evidence>
<dbReference type="InterPro" id="IPR017974">
    <property type="entry name" value="Claudin_CS"/>
</dbReference>